<reference evidence="2 3" key="1">
    <citation type="submission" date="2019-06" db="EMBL/GenBank/DDBJ databases">
        <title>A chromosomal-level reference genome of Carpinus fangiana (Coryloideae, Betulaceae).</title>
        <authorList>
            <person name="Yang X."/>
            <person name="Wang Z."/>
            <person name="Zhang L."/>
            <person name="Hao G."/>
            <person name="Liu J."/>
            <person name="Yang Y."/>
        </authorList>
    </citation>
    <scope>NUCLEOTIDE SEQUENCE [LARGE SCALE GENOMIC DNA]</scope>
    <source>
        <strain evidence="2">Cfa_2016G</strain>
        <tissue evidence="2">Leaf</tissue>
    </source>
</reference>
<evidence type="ECO:0000313" key="3">
    <source>
        <dbReference type="Proteomes" id="UP000327013"/>
    </source>
</evidence>
<sequence>MMTPQSPCSGRETAAKVNNLRGHQDALDCAAEGENNNLKTSQQRCSKDASDTPCLSPQQYRSSSSELQSTERTQVRVKHAPEAVAATTINTNSGTVTLLGEPQANETSYFKEKYTFGQNYSHNFASDSPVFECCLPRMHQQTFRPDPKCRECMRLLQMIPVHYERFLEHVDCFHT</sequence>
<proteinExistence type="predicted"/>
<feature type="compositionally biased region" description="Polar residues" evidence="1">
    <location>
        <begin position="53"/>
        <end position="72"/>
    </location>
</feature>
<evidence type="ECO:0000313" key="2">
    <source>
        <dbReference type="EMBL" id="KAB8356334.1"/>
    </source>
</evidence>
<accession>A0A5N6KWJ6</accession>
<protein>
    <submittedName>
        <fullName evidence="2">Uncharacterized protein</fullName>
    </submittedName>
</protein>
<comment type="caution">
    <text evidence="2">The sequence shown here is derived from an EMBL/GenBank/DDBJ whole genome shotgun (WGS) entry which is preliminary data.</text>
</comment>
<dbReference type="Proteomes" id="UP000327013">
    <property type="component" value="Unassembled WGS sequence"/>
</dbReference>
<feature type="region of interest" description="Disordered" evidence="1">
    <location>
        <begin position="33"/>
        <end position="74"/>
    </location>
</feature>
<evidence type="ECO:0000256" key="1">
    <source>
        <dbReference type="SAM" id="MobiDB-lite"/>
    </source>
</evidence>
<organism evidence="2 3">
    <name type="scientific">Carpinus fangiana</name>
    <dbReference type="NCBI Taxonomy" id="176857"/>
    <lineage>
        <taxon>Eukaryota</taxon>
        <taxon>Viridiplantae</taxon>
        <taxon>Streptophyta</taxon>
        <taxon>Embryophyta</taxon>
        <taxon>Tracheophyta</taxon>
        <taxon>Spermatophyta</taxon>
        <taxon>Magnoliopsida</taxon>
        <taxon>eudicotyledons</taxon>
        <taxon>Gunneridae</taxon>
        <taxon>Pentapetalae</taxon>
        <taxon>rosids</taxon>
        <taxon>fabids</taxon>
        <taxon>Fagales</taxon>
        <taxon>Betulaceae</taxon>
        <taxon>Carpinus</taxon>
    </lineage>
</organism>
<dbReference type="EMBL" id="VIBQ01000016">
    <property type="protein sequence ID" value="KAB8356334.1"/>
    <property type="molecule type" value="Genomic_DNA"/>
</dbReference>
<gene>
    <name evidence="2" type="ORF">FH972_023918</name>
</gene>
<keyword evidence="3" id="KW-1185">Reference proteome</keyword>
<name>A0A5N6KWJ6_9ROSI</name>
<feature type="compositionally biased region" description="Polar residues" evidence="1">
    <location>
        <begin position="34"/>
        <end position="44"/>
    </location>
</feature>
<dbReference type="AlphaFoldDB" id="A0A5N6KWJ6"/>